<evidence type="ECO:0000313" key="2">
    <source>
        <dbReference type="EMBL" id="GIX75671.1"/>
    </source>
</evidence>
<protein>
    <submittedName>
        <fullName evidence="2">Uncharacterized protein</fullName>
    </submittedName>
</protein>
<sequence length="102" mass="10804">MGPDGRVTSALASMPQGSSPGGTMDVYSGSESTLNLTNCRSTSSSGGHIHPSINCTKQKSLTTTTNCKSKNRAEIPTTDYKTGEKTKRESTGHMIPKSLLLR</sequence>
<accession>A0AAV4MWC4</accession>
<dbReference type="AlphaFoldDB" id="A0AAV4MWC4"/>
<feature type="compositionally biased region" description="Basic and acidic residues" evidence="1">
    <location>
        <begin position="81"/>
        <end position="91"/>
    </location>
</feature>
<keyword evidence="3" id="KW-1185">Reference proteome</keyword>
<dbReference type="Proteomes" id="UP001054945">
    <property type="component" value="Unassembled WGS sequence"/>
</dbReference>
<gene>
    <name evidence="2" type="ORF">CEXT_223831</name>
</gene>
<dbReference type="EMBL" id="BPLR01020189">
    <property type="protein sequence ID" value="GIX75671.1"/>
    <property type="molecule type" value="Genomic_DNA"/>
</dbReference>
<evidence type="ECO:0000313" key="3">
    <source>
        <dbReference type="Proteomes" id="UP001054945"/>
    </source>
</evidence>
<name>A0AAV4MWC4_CAEEX</name>
<feature type="region of interest" description="Disordered" evidence="1">
    <location>
        <begin position="1"/>
        <end position="54"/>
    </location>
</feature>
<evidence type="ECO:0000256" key="1">
    <source>
        <dbReference type="SAM" id="MobiDB-lite"/>
    </source>
</evidence>
<feature type="region of interest" description="Disordered" evidence="1">
    <location>
        <begin position="75"/>
        <end position="102"/>
    </location>
</feature>
<proteinExistence type="predicted"/>
<feature type="compositionally biased region" description="Polar residues" evidence="1">
    <location>
        <begin position="29"/>
        <end position="46"/>
    </location>
</feature>
<comment type="caution">
    <text evidence="2">The sequence shown here is derived from an EMBL/GenBank/DDBJ whole genome shotgun (WGS) entry which is preliminary data.</text>
</comment>
<organism evidence="2 3">
    <name type="scientific">Caerostris extrusa</name>
    <name type="common">Bark spider</name>
    <name type="synonym">Caerostris bankana</name>
    <dbReference type="NCBI Taxonomy" id="172846"/>
    <lineage>
        <taxon>Eukaryota</taxon>
        <taxon>Metazoa</taxon>
        <taxon>Ecdysozoa</taxon>
        <taxon>Arthropoda</taxon>
        <taxon>Chelicerata</taxon>
        <taxon>Arachnida</taxon>
        <taxon>Araneae</taxon>
        <taxon>Araneomorphae</taxon>
        <taxon>Entelegynae</taxon>
        <taxon>Araneoidea</taxon>
        <taxon>Araneidae</taxon>
        <taxon>Caerostris</taxon>
    </lineage>
</organism>
<reference evidence="2 3" key="1">
    <citation type="submission" date="2021-06" db="EMBL/GenBank/DDBJ databases">
        <title>Caerostris extrusa draft genome.</title>
        <authorList>
            <person name="Kono N."/>
            <person name="Arakawa K."/>
        </authorList>
    </citation>
    <scope>NUCLEOTIDE SEQUENCE [LARGE SCALE GENOMIC DNA]</scope>
</reference>